<accession>A0A6J7X0Z2</accession>
<organism evidence="1">
    <name type="scientific">uncultured Caudovirales phage</name>
    <dbReference type="NCBI Taxonomy" id="2100421"/>
    <lineage>
        <taxon>Viruses</taxon>
        <taxon>Duplodnaviria</taxon>
        <taxon>Heunggongvirae</taxon>
        <taxon>Uroviricota</taxon>
        <taxon>Caudoviricetes</taxon>
        <taxon>Peduoviridae</taxon>
        <taxon>Maltschvirus</taxon>
        <taxon>Maltschvirus maltsch</taxon>
    </lineage>
</organism>
<name>A0A6J7X0Z2_9CAUD</name>
<sequence>MENEINYHDLFDSLDELNNLILNNGDSSLRTGLKNKIIGMFGSPGTLTTINGPELPMVFTVGDGIILVGSERLDLNGGRGRHRFMKIIWN</sequence>
<reference evidence="1" key="1">
    <citation type="submission" date="2020-05" db="EMBL/GenBank/DDBJ databases">
        <authorList>
            <person name="Chiriac C."/>
            <person name="Salcher M."/>
            <person name="Ghai R."/>
            <person name="Kavagutti S V."/>
        </authorList>
    </citation>
    <scope>NUCLEOTIDE SEQUENCE</scope>
</reference>
<gene>
    <name evidence="1" type="ORF">UFOVP390_16</name>
</gene>
<evidence type="ECO:0000313" key="1">
    <source>
        <dbReference type="EMBL" id="CAB5223872.1"/>
    </source>
</evidence>
<proteinExistence type="predicted"/>
<dbReference type="EMBL" id="LR798323">
    <property type="protein sequence ID" value="CAB5223872.1"/>
    <property type="molecule type" value="Genomic_DNA"/>
</dbReference>
<protein>
    <submittedName>
        <fullName evidence="1">Uncharacterized protein</fullName>
    </submittedName>
</protein>